<evidence type="ECO:0000313" key="1">
    <source>
        <dbReference type="EMBL" id="TNN16394.1"/>
    </source>
</evidence>
<reference evidence="1 2" key="1">
    <citation type="submission" date="2019-03" db="EMBL/GenBank/DDBJ databases">
        <title>An improved genome assembly of the fluke Schistosoma japonicum.</title>
        <authorList>
            <person name="Hu W."/>
            <person name="Luo F."/>
            <person name="Yin M."/>
            <person name="Mo X."/>
            <person name="Sun C."/>
            <person name="Wu Q."/>
            <person name="Zhu B."/>
            <person name="Xiang M."/>
            <person name="Wang J."/>
            <person name="Wang Y."/>
            <person name="Zhang T."/>
            <person name="Xu B."/>
            <person name="Zheng H."/>
            <person name="Feng Z."/>
        </authorList>
    </citation>
    <scope>NUCLEOTIDE SEQUENCE [LARGE SCALE GENOMIC DNA]</scope>
    <source>
        <strain evidence="1">HuSjv2</strain>
        <tissue evidence="1">Worms</tissue>
    </source>
</reference>
<accession>A0A4Z2DIR7</accession>
<comment type="caution">
    <text evidence="1">The sequence shown here is derived from an EMBL/GenBank/DDBJ whole genome shotgun (WGS) entry which is preliminary data.</text>
</comment>
<gene>
    <name evidence="1" type="ORF">EWB00_000497</name>
</gene>
<sequence>MFGGGYGKNPGKGLSRTLDLWNDASNRSFFYWIGINLQRPNNSKRALCSNSRIAGDRAGLSIDQLTITHYI</sequence>
<name>A0A4Z2DIR7_SCHJA</name>
<dbReference type="AlphaFoldDB" id="A0A4Z2DIR7"/>
<evidence type="ECO:0000313" key="2">
    <source>
        <dbReference type="Proteomes" id="UP000311919"/>
    </source>
</evidence>
<keyword evidence="2" id="KW-1185">Reference proteome</keyword>
<organism evidence="1 2">
    <name type="scientific">Schistosoma japonicum</name>
    <name type="common">Blood fluke</name>
    <dbReference type="NCBI Taxonomy" id="6182"/>
    <lineage>
        <taxon>Eukaryota</taxon>
        <taxon>Metazoa</taxon>
        <taxon>Spiralia</taxon>
        <taxon>Lophotrochozoa</taxon>
        <taxon>Platyhelminthes</taxon>
        <taxon>Trematoda</taxon>
        <taxon>Digenea</taxon>
        <taxon>Strigeidida</taxon>
        <taxon>Schistosomatoidea</taxon>
        <taxon>Schistosomatidae</taxon>
        <taxon>Schistosoma</taxon>
    </lineage>
</organism>
<dbReference type="Proteomes" id="UP000311919">
    <property type="component" value="Unassembled WGS sequence"/>
</dbReference>
<dbReference type="EMBL" id="SKCS01000118">
    <property type="protein sequence ID" value="TNN16394.1"/>
    <property type="molecule type" value="Genomic_DNA"/>
</dbReference>
<proteinExistence type="predicted"/>
<protein>
    <submittedName>
        <fullName evidence="1">Uncharacterized protein</fullName>
    </submittedName>
</protein>